<evidence type="ECO:0000313" key="7">
    <source>
        <dbReference type="EMBL" id="CCA26541.1"/>
    </source>
</evidence>
<dbReference type="InterPro" id="IPR001005">
    <property type="entry name" value="SANT/Myb"/>
</dbReference>
<dbReference type="CDD" id="cd00167">
    <property type="entry name" value="SANT"/>
    <property type="match status" value="1"/>
</dbReference>
<dbReference type="HOGENOM" id="CLU_861703_0_0_1"/>
<dbReference type="Pfam" id="PF00249">
    <property type="entry name" value="Myb_DNA-binding"/>
    <property type="match status" value="1"/>
</dbReference>
<evidence type="ECO:0000256" key="4">
    <source>
        <dbReference type="ARBA" id="ARBA00023242"/>
    </source>
</evidence>
<organism evidence="7">
    <name type="scientific">Albugo laibachii Nc14</name>
    <dbReference type="NCBI Taxonomy" id="890382"/>
    <lineage>
        <taxon>Eukaryota</taxon>
        <taxon>Sar</taxon>
        <taxon>Stramenopiles</taxon>
        <taxon>Oomycota</taxon>
        <taxon>Peronosporomycetes</taxon>
        <taxon>Albuginales</taxon>
        <taxon>Albuginaceae</taxon>
        <taxon>Albugo</taxon>
    </lineage>
</organism>
<evidence type="ECO:0000259" key="6">
    <source>
        <dbReference type="PROSITE" id="PS51294"/>
    </source>
</evidence>
<feature type="domain" description="HTH myb-type" evidence="6">
    <location>
        <begin position="212"/>
        <end position="261"/>
    </location>
</feature>
<dbReference type="InterPro" id="IPR009057">
    <property type="entry name" value="Homeodomain-like_sf"/>
</dbReference>
<keyword evidence="3" id="KW-0804">Transcription</keyword>
<dbReference type="PROSITE" id="PS51293">
    <property type="entry name" value="SANT"/>
    <property type="match status" value="1"/>
</dbReference>
<evidence type="ECO:0000256" key="1">
    <source>
        <dbReference type="ARBA" id="ARBA00023015"/>
    </source>
</evidence>
<reference evidence="7" key="2">
    <citation type="submission" date="2011-02" db="EMBL/GenBank/DDBJ databases">
        <authorList>
            <person name="MacLean D."/>
        </authorList>
    </citation>
    <scope>NUCLEOTIDE SEQUENCE</scope>
</reference>
<dbReference type="SUPFAM" id="SSF46689">
    <property type="entry name" value="Homeodomain-like"/>
    <property type="match status" value="1"/>
</dbReference>
<accession>F0WYI4</accession>
<keyword evidence="1" id="KW-0805">Transcription regulation</keyword>
<evidence type="ECO:0000259" key="5">
    <source>
        <dbReference type="PROSITE" id="PS51293"/>
    </source>
</evidence>
<dbReference type="PANTHER" id="PTHR12802">
    <property type="entry name" value="SWI/SNF COMPLEX-RELATED"/>
    <property type="match status" value="1"/>
</dbReference>
<reference evidence="7" key="1">
    <citation type="journal article" date="2011" name="PLoS Biol.">
        <title>Gene gain and loss during evolution of obligate parasitism in the white rust pathogen of Arabidopsis thaliana.</title>
        <authorList>
            <person name="Kemen E."/>
            <person name="Gardiner A."/>
            <person name="Schultz-Larsen T."/>
            <person name="Kemen A.C."/>
            <person name="Balmuth A.L."/>
            <person name="Robert-Seilaniantz A."/>
            <person name="Bailey K."/>
            <person name="Holub E."/>
            <person name="Studholme D.J."/>
            <person name="Maclean D."/>
            <person name="Jones J.D."/>
        </authorList>
    </citation>
    <scope>NUCLEOTIDE SEQUENCE</scope>
</reference>
<gene>
    <name evidence="7" type="primary">AlNc14C384G11246</name>
    <name evidence="7" type="ORF">ALNC14_126850</name>
</gene>
<dbReference type="SMART" id="SM00717">
    <property type="entry name" value="SANT"/>
    <property type="match status" value="1"/>
</dbReference>
<evidence type="ECO:0000256" key="2">
    <source>
        <dbReference type="ARBA" id="ARBA00023125"/>
    </source>
</evidence>
<dbReference type="NCBIfam" id="TIGR01557">
    <property type="entry name" value="myb_SHAQKYF"/>
    <property type="match status" value="1"/>
</dbReference>
<dbReference type="EMBL" id="FR824428">
    <property type="protein sequence ID" value="CCA26541.1"/>
    <property type="molecule type" value="Genomic_DNA"/>
</dbReference>
<evidence type="ECO:0000256" key="3">
    <source>
        <dbReference type="ARBA" id="ARBA00023163"/>
    </source>
</evidence>
<dbReference type="PROSITE" id="PS51294">
    <property type="entry name" value="HTH_MYB"/>
    <property type="match status" value="1"/>
</dbReference>
<dbReference type="InterPro" id="IPR006447">
    <property type="entry name" value="Myb_dom_plants"/>
</dbReference>
<keyword evidence="2" id="KW-0238">DNA-binding</keyword>
<name>F0WYI4_9STRA</name>
<protein>
    <submittedName>
        <fullName evidence="7">Uncharacterized protein AlNc14C384G11246</fullName>
    </submittedName>
</protein>
<dbReference type="AlphaFoldDB" id="F0WYI4"/>
<dbReference type="InterPro" id="IPR017930">
    <property type="entry name" value="Myb_dom"/>
</dbReference>
<dbReference type="InterPro" id="IPR017884">
    <property type="entry name" value="SANT_dom"/>
</dbReference>
<feature type="domain" description="SANT" evidence="5">
    <location>
        <begin position="209"/>
        <end position="261"/>
    </location>
</feature>
<dbReference type="GO" id="GO:0003677">
    <property type="term" value="F:DNA binding"/>
    <property type="evidence" value="ECO:0007669"/>
    <property type="project" value="UniProtKB-KW"/>
</dbReference>
<sequence length="323" mass="37302">MYIPSQLNVPHSQREEDFDRIKQTTQSNFPSYAWTRSNLENSIQATNERFPRSFEFDDCLGEAPAGYSVSQPLLTYSNFDPMTFSNTPNEHSVEATTRYHSPLNTVVEYNEFAWAQRDPYHHVEHISESICYEEPEYDDEWVLCHLGQKQDNSIQNTEPVPFESAHMYDNESLFSPDFISQSQEPEEMLHDDQIDRPFKSYVLVSQKQNAVGRWNPLEHEQFLQGLEIFKGPAWGDIAKLIGTRSSTQVRTHAQKFFTKLARSNRTFPHFEGHIDRERQRLAGQGALKVASSLESIKIEAMSSHSQAITNGWSADLDGMRFMH</sequence>
<proteinExistence type="predicted"/>
<dbReference type="PANTHER" id="PTHR12802:SF173">
    <property type="entry name" value="MYB-LIKE PROTEIN K"/>
    <property type="match status" value="1"/>
</dbReference>
<keyword evidence="4" id="KW-0539">Nucleus</keyword>
<dbReference type="Gene3D" id="1.10.10.60">
    <property type="entry name" value="Homeodomain-like"/>
    <property type="match status" value="1"/>
</dbReference>